<accession>A0ABT8AG64</accession>
<dbReference type="EMBL" id="JAUFPN010000299">
    <property type="protein sequence ID" value="MDN3568675.1"/>
    <property type="molecule type" value="Genomic_DNA"/>
</dbReference>
<sequence>MTGGEGDDPKAAFVTLLWTASGQPANKRITLVDGKPTKRAHGDRGTYYGQVVRADDPDALAAVLREAGDRPDALLSLGYVPAMAPQAGEERGQRFRIISRAEAARRLGLAATAPTDQIDAAFAAEPRIISGDPVVTRTRGFWRFGGWMLFDRDPSPEMPDDIRHAVADDAAWLATMERVAPGISAAGRVRLRSSTGRVRWNGEPLPASGRHEYIRLDRRNAVGTVALGLQIAAVLAGLSWRKAARSTATGEVVSTTMQPVWDPAVFSPERLVFVGAPDITGAGLTLDPPLVEAFSGAAYAVAAVPEHDDTARAEASARAGAIFGKRRTSPSGTAADDAGEAYSGPVLTAADLTLDTVIAFQRHGKMTVRAAIKRGLADERAQVPEEFRSSTSFNAMWWRNRDGSPVLWDRGARVRHVLADGRREAWDPIEPHYPAPTSTIPEAIAALDQGTNQFFDDAVRSSKARREWKARLAEIEEAHEVGSRERRAALRDGRRAMVAA</sequence>
<feature type="non-terminal residue" evidence="1">
    <location>
        <position position="500"/>
    </location>
</feature>
<comment type="caution">
    <text evidence="1">The sequence shown here is derived from an EMBL/GenBank/DDBJ whole genome shotgun (WGS) entry which is preliminary data.</text>
</comment>
<name>A0ABT8AG64_9PROT</name>
<organism evidence="1 2">
    <name type="scientific">Paeniroseomonas aquatica</name>
    <dbReference type="NCBI Taxonomy" id="373043"/>
    <lineage>
        <taxon>Bacteria</taxon>
        <taxon>Pseudomonadati</taxon>
        <taxon>Pseudomonadota</taxon>
        <taxon>Alphaproteobacteria</taxon>
        <taxon>Acetobacterales</taxon>
        <taxon>Acetobacteraceae</taxon>
        <taxon>Paeniroseomonas</taxon>
    </lineage>
</organism>
<dbReference type="Proteomes" id="UP001529369">
    <property type="component" value="Unassembled WGS sequence"/>
</dbReference>
<keyword evidence="2" id="KW-1185">Reference proteome</keyword>
<protein>
    <submittedName>
        <fullName evidence="1">Uncharacterized protein</fullName>
    </submittedName>
</protein>
<dbReference type="RefSeq" id="WP_290320785.1">
    <property type="nucleotide sequence ID" value="NZ_JAUFPN010000299.1"/>
</dbReference>
<reference evidence="2" key="1">
    <citation type="journal article" date="2019" name="Int. J. Syst. Evol. Microbiol.">
        <title>The Global Catalogue of Microorganisms (GCM) 10K type strain sequencing project: providing services to taxonomists for standard genome sequencing and annotation.</title>
        <authorList>
            <consortium name="The Broad Institute Genomics Platform"/>
            <consortium name="The Broad Institute Genome Sequencing Center for Infectious Disease"/>
            <person name="Wu L."/>
            <person name="Ma J."/>
        </authorList>
    </citation>
    <scope>NUCLEOTIDE SEQUENCE [LARGE SCALE GENOMIC DNA]</scope>
    <source>
        <strain evidence="2">CECT 7131</strain>
    </source>
</reference>
<gene>
    <name evidence="1" type="ORF">QWZ14_30235</name>
</gene>
<proteinExistence type="predicted"/>
<evidence type="ECO:0000313" key="2">
    <source>
        <dbReference type="Proteomes" id="UP001529369"/>
    </source>
</evidence>
<evidence type="ECO:0000313" key="1">
    <source>
        <dbReference type="EMBL" id="MDN3568675.1"/>
    </source>
</evidence>